<protein>
    <submittedName>
        <fullName evidence="2">Uncharacterized protein</fullName>
    </submittedName>
</protein>
<comment type="caution">
    <text evidence="2">The sequence shown here is derived from an EMBL/GenBank/DDBJ whole genome shotgun (WGS) entry which is preliminary data.</text>
</comment>
<evidence type="ECO:0000256" key="1">
    <source>
        <dbReference type="SAM" id="MobiDB-lite"/>
    </source>
</evidence>
<reference evidence="2" key="1">
    <citation type="submission" date="2023-03" db="EMBL/GenBank/DDBJ databases">
        <authorList>
            <person name="Steffen K."/>
            <person name="Cardenas P."/>
        </authorList>
    </citation>
    <scope>NUCLEOTIDE SEQUENCE</scope>
</reference>
<gene>
    <name evidence="2" type="ORF">GBAR_LOCUS16991</name>
</gene>
<dbReference type="AlphaFoldDB" id="A0AA35WRC0"/>
<sequence>MHLNYPEPVHKHPAQIASHLKM</sequence>
<feature type="region of interest" description="Disordered" evidence="1">
    <location>
        <begin position="1"/>
        <end position="22"/>
    </location>
</feature>
<proteinExistence type="predicted"/>
<accession>A0AA35WRC0</accession>
<evidence type="ECO:0000313" key="3">
    <source>
        <dbReference type="Proteomes" id="UP001174909"/>
    </source>
</evidence>
<evidence type="ECO:0000313" key="2">
    <source>
        <dbReference type="EMBL" id="CAI8029934.1"/>
    </source>
</evidence>
<name>A0AA35WRC0_GEOBA</name>
<keyword evidence="3" id="KW-1185">Reference proteome</keyword>
<dbReference type="Proteomes" id="UP001174909">
    <property type="component" value="Unassembled WGS sequence"/>
</dbReference>
<organism evidence="2 3">
    <name type="scientific">Geodia barretti</name>
    <name type="common">Barrett's horny sponge</name>
    <dbReference type="NCBI Taxonomy" id="519541"/>
    <lineage>
        <taxon>Eukaryota</taxon>
        <taxon>Metazoa</taxon>
        <taxon>Porifera</taxon>
        <taxon>Demospongiae</taxon>
        <taxon>Heteroscleromorpha</taxon>
        <taxon>Tetractinellida</taxon>
        <taxon>Astrophorina</taxon>
        <taxon>Geodiidae</taxon>
        <taxon>Geodia</taxon>
    </lineage>
</organism>
<dbReference type="EMBL" id="CASHTH010002447">
    <property type="protein sequence ID" value="CAI8029934.1"/>
    <property type="molecule type" value="Genomic_DNA"/>
</dbReference>